<evidence type="ECO:0000256" key="2">
    <source>
        <dbReference type="ARBA" id="ARBA00022801"/>
    </source>
</evidence>
<evidence type="ECO:0000313" key="5">
    <source>
        <dbReference type="Proteomes" id="UP000054995"/>
    </source>
</evidence>
<evidence type="ECO:0000313" key="4">
    <source>
        <dbReference type="EMBL" id="KRY91475.1"/>
    </source>
</evidence>
<feature type="signal peptide" evidence="3">
    <location>
        <begin position="1"/>
        <end position="20"/>
    </location>
</feature>
<keyword evidence="2" id="KW-0378">Hydrolase</keyword>
<organism evidence="4 5">
    <name type="scientific">Trichinella pseudospiralis</name>
    <name type="common">Parasitic roundworm</name>
    <dbReference type="NCBI Taxonomy" id="6337"/>
    <lineage>
        <taxon>Eukaryota</taxon>
        <taxon>Metazoa</taxon>
        <taxon>Ecdysozoa</taxon>
        <taxon>Nematoda</taxon>
        <taxon>Enoplea</taxon>
        <taxon>Dorylaimia</taxon>
        <taxon>Trichinellida</taxon>
        <taxon>Trichinellidae</taxon>
        <taxon>Trichinella</taxon>
    </lineage>
</organism>
<feature type="chain" id="PRO_5006878388" evidence="3">
    <location>
        <begin position="21"/>
        <end position="1286"/>
    </location>
</feature>
<proteinExistence type="inferred from homology"/>
<dbReference type="InterPro" id="IPR004947">
    <property type="entry name" value="DNase_II"/>
</dbReference>
<comment type="similarity">
    <text evidence="1">Belongs to the DNase II family.</text>
</comment>
<gene>
    <name evidence="4" type="ORF">T4D_365</name>
</gene>
<dbReference type="EMBL" id="JYDT01000013">
    <property type="protein sequence ID" value="KRY91475.1"/>
    <property type="molecule type" value="Genomic_DNA"/>
</dbReference>
<evidence type="ECO:0000256" key="1">
    <source>
        <dbReference type="ARBA" id="ARBA00007527"/>
    </source>
</evidence>
<name>A0A0V1G1T5_TRIPS</name>
<dbReference type="Proteomes" id="UP000054995">
    <property type="component" value="Unassembled WGS sequence"/>
</dbReference>
<sequence>MKEATLLTLLIFCIFHFCIAQISKCRQGDGGADIDWVILYKPPGEKRGKILVAAAAAWAAYPQDLHNAAESVSGTHANKHFFAYNNVAPGVVGVKTKSNSKGVVILDTTAQTDAAAWIVHTVPGYPKPKATYTFPESEYANGHLLICLTIAESQIEPIAAALFMASPFIHYNDVPEAEVKTRPTLRKLLNGEAAIMPPFSTKQNIGTQAAPSVPVQIFSKSGRSKYEIYHKIISKQLKKTIKVWSRRDKKLKANCKIRGRQILLVSSPISVDGQASSTEKDVTNWLIPENGDIFCSVDKPYVISQKYEPAVAVCIQLANIFALFNTIAAKLRHQNAKELLEMQMAILYKPPGEKRGKILVAPGGAWASNPVDLENPAGHSFAKALEHVAGTHANIKFFAYNNAAPGVVGVKTKSNSKGVLILDITGTDSAAWIVHTVPGYPKPKATYTFPASEYANGHLLLCLTIAESQIEPIAAALLMASPFIHYNDVPGAEVNTRAALKKLINGETAIKPPFITKQNIATQGGPAIPVQVFSKSERSKYEIYHKIISKQLKKTIKVWSRRDKKLKANCKIRGRQILLVSNPISVDGQASSSEKDVANWLIPENGDIFCSVDKPYAISQKYEPAVAVCIQQAIIFERFNTIAAKCPNIEMPSGSWKWGCRLHRIVLYKPPGDKRGKILVSPGGAWQAIPQDLDNAAGHSFAKALESVVGAHGDKKFFAYNNAASGVTGVKTKSNSKDTTAPTDAAAWIVHTVPGYPKPKVAYTFPASEYANGHLLLCLTIAESQIEPIAVALFMASPFIHYNDVPDAEVRSRPTLKKLLNGETPIMPPFLSKQAIKTQANPSVTVQIFSKSERSKYEGFFKFCKNIKPLKYAKLLTKQIYQKIISKQLKKTIKVWSRRDKKLKANCKIRGRQILLVSNPISVDGQASSLEKDVANWLIPENGDIFCAVDKPYAISQKYEPAVAVCIQQAIIFERFNTIAANVDPCLLYKPPGDKRGKILVPAGGAWAANPQDLENAADHSFAKALESVVGNHPAKKFFAYNNAASGAVGIKTKSNSKDTTAPTDAAAWIVHTVPGYPKPKVAYTFPASEYANGHLLLCLTIAESQIEPIAVALFMASPFIHYNDVPDAEVRSRPTLKKLLNGETPIMPPFLSKQAIKTQANPSVTVQIFSKSERSKYEIYQKIISKQLKKTIKVWSRRDKKLKANCKIRGRQILLVSNPISVDGQASSLEKDVANWLIPENGDIFCAVDKPYAISQKYEPAVAVCIQQAIIFERFNTIAANVDPC</sequence>
<evidence type="ECO:0000256" key="3">
    <source>
        <dbReference type="SAM" id="SignalP"/>
    </source>
</evidence>
<protein>
    <submittedName>
        <fullName evidence="4">Plancitoxin-1</fullName>
    </submittedName>
</protein>
<reference evidence="4 5" key="1">
    <citation type="submission" date="2015-01" db="EMBL/GenBank/DDBJ databases">
        <title>Evolution of Trichinella species and genotypes.</title>
        <authorList>
            <person name="Korhonen P.K."/>
            <person name="Edoardo P."/>
            <person name="Giuseppe L.R."/>
            <person name="Gasser R.B."/>
        </authorList>
    </citation>
    <scope>NUCLEOTIDE SEQUENCE [LARGE SCALE GENOMIC DNA]</scope>
    <source>
        <strain evidence="4">ISS470</strain>
    </source>
</reference>
<dbReference type="PANTHER" id="PTHR10858">
    <property type="entry name" value="DEOXYRIBONUCLEASE II"/>
    <property type="match status" value="1"/>
</dbReference>
<dbReference type="OrthoDB" id="10261598at2759"/>
<feature type="non-terminal residue" evidence="4">
    <location>
        <position position="1286"/>
    </location>
</feature>
<dbReference type="Pfam" id="PF03265">
    <property type="entry name" value="DNase_II"/>
    <property type="match status" value="4"/>
</dbReference>
<dbReference type="GO" id="GO:0004531">
    <property type="term" value="F:deoxyribonuclease II activity"/>
    <property type="evidence" value="ECO:0007669"/>
    <property type="project" value="InterPro"/>
</dbReference>
<keyword evidence="3" id="KW-0732">Signal</keyword>
<dbReference type="PANTHER" id="PTHR10858:SF23">
    <property type="entry name" value="DEOXYRIBONUCLEASE II"/>
    <property type="match status" value="1"/>
</dbReference>
<accession>A0A0V1G1T5</accession>
<keyword evidence="5" id="KW-1185">Reference proteome</keyword>
<comment type="caution">
    <text evidence="4">The sequence shown here is derived from an EMBL/GenBank/DDBJ whole genome shotgun (WGS) entry which is preliminary data.</text>
</comment>
<dbReference type="GO" id="GO:0006309">
    <property type="term" value="P:apoptotic DNA fragmentation"/>
    <property type="evidence" value="ECO:0007669"/>
    <property type="project" value="TreeGrafter"/>
</dbReference>